<name>A0ABD1EUN2_HYPHA</name>
<feature type="transmembrane region" description="Helical" evidence="1">
    <location>
        <begin position="86"/>
        <end position="106"/>
    </location>
</feature>
<reference evidence="2 3" key="1">
    <citation type="submission" date="2024-05" db="EMBL/GenBank/DDBJ databases">
        <title>Genetic variation in Jamaican populations of the coffee berry borer (Hypothenemus hampei).</title>
        <authorList>
            <person name="Errbii M."/>
            <person name="Myrie A."/>
        </authorList>
    </citation>
    <scope>NUCLEOTIDE SEQUENCE [LARGE SCALE GENOMIC DNA]</scope>
    <source>
        <strain evidence="2">JA-Hopewell-2020-01-JO</strain>
        <tissue evidence="2">Whole body</tissue>
    </source>
</reference>
<organism evidence="2 3">
    <name type="scientific">Hypothenemus hampei</name>
    <name type="common">Coffee berry borer</name>
    <dbReference type="NCBI Taxonomy" id="57062"/>
    <lineage>
        <taxon>Eukaryota</taxon>
        <taxon>Metazoa</taxon>
        <taxon>Ecdysozoa</taxon>
        <taxon>Arthropoda</taxon>
        <taxon>Hexapoda</taxon>
        <taxon>Insecta</taxon>
        <taxon>Pterygota</taxon>
        <taxon>Neoptera</taxon>
        <taxon>Endopterygota</taxon>
        <taxon>Coleoptera</taxon>
        <taxon>Polyphaga</taxon>
        <taxon>Cucujiformia</taxon>
        <taxon>Curculionidae</taxon>
        <taxon>Scolytinae</taxon>
        <taxon>Hypothenemus</taxon>
    </lineage>
</organism>
<keyword evidence="1" id="KW-0812">Transmembrane</keyword>
<evidence type="ECO:0000313" key="2">
    <source>
        <dbReference type="EMBL" id="KAL1501702.1"/>
    </source>
</evidence>
<evidence type="ECO:0000313" key="3">
    <source>
        <dbReference type="Proteomes" id="UP001566132"/>
    </source>
</evidence>
<proteinExistence type="predicted"/>
<accession>A0ABD1EUN2</accession>
<sequence>MWFLHANKTLCVRSIIRQFNCPLLKYHTLTKNCGIASIKPKQIEYQIFKRNYFWIFKRRSNREIRVKDEPPVSYDLIYRCPFDNLLLSYQYIAFFAASAVGAYIVYKSIQEKEENVEKNRQIFQGGSLDFKGFTYNDRDTILITTIFGIFFILCQMLLSRIPVRIYRSPNRRNHVIYTLKTLPGNLNKLHLPTGNLLVTAKGTPLFGQDTTYEVKMTGEKFILYEQYFKRPLDMNILLFGEKNIDEEHDEQDMNMDNYQQKSNH</sequence>
<comment type="caution">
    <text evidence="2">The sequence shown here is derived from an EMBL/GenBank/DDBJ whole genome shotgun (WGS) entry which is preliminary data.</text>
</comment>
<feature type="transmembrane region" description="Helical" evidence="1">
    <location>
        <begin position="141"/>
        <end position="163"/>
    </location>
</feature>
<evidence type="ECO:0008006" key="4">
    <source>
        <dbReference type="Google" id="ProtNLM"/>
    </source>
</evidence>
<protein>
    <recommendedName>
        <fullName evidence="4">Transmembrane protein</fullName>
    </recommendedName>
</protein>
<dbReference type="EMBL" id="JBDJPC010000005">
    <property type="protein sequence ID" value="KAL1501702.1"/>
    <property type="molecule type" value="Genomic_DNA"/>
</dbReference>
<keyword evidence="1" id="KW-0472">Membrane</keyword>
<dbReference type="AlphaFoldDB" id="A0ABD1EUN2"/>
<gene>
    <name evidence="2" type="ORF">ABEB36_006984</name>
</gene>
<keyword evidence="1" id="KW-1133">Transmembrane helix</keyword>
<dbReference type="Proteomes" id="UP001566132">
    <property type="component" value="Unassembled WGS sequence"/>
</dbReference>
<evidence type="ECO:0000256" key="1">
    <source>
        <dbReference type="SAM" id="Phobius"/>
    </source>
</evidence>
<keyword evidence="3" id="KW-1185">Reference proteome</keyword>